<organism evidence="1 2">
    <name type="scientific">Cylindrotheca closterium</name>
    <dbReference type="NCBI Taxonomy" id="2856"/>
    <lineage>
        <taxon>Eukaryota</taxon>
        <taxon>Sar</taxon>
        <taxon>Stramenopiles</taxon>
        <taxon>Ochrophyta</taxon>
        <taxon>Bacillariophyta</taxon>
        <taxon>Bacillariophyceae</taxon>
        <taxon>Bacillariophycidae</taxon>
        <taxon>Bacillariales</taxon>
        <taxon>Bacillariaceae</taxon>
        <taxon>Cylindrotheca</taxon>
    </lineage>
</organism>
<keyword evidence="2" id="KW-1185">Reference proteome</keyword>
<reference evidence="1" key="1">
    <citation type="submission" date="2023-08" db="EMBL/GenBank/DDBJ databases">
        <authorList>
            <person name="Audoor S."/>
            <person name="Bilcke G."/>
        </authorList>
    </citation>
    <scope>NUCLEOTIDE SEQUENCE</scope>
</reference>
<sequence length="392" mass="44463">MVSVLSSTNTLTNRCELDSHADTCAFDPAGCCVLSTSSQSINVTGFHNGLKINDVRIGNVCLAFDCPFDHRTYCLHFCEVLLIPGLGSHLLCVNQLRANNVVVNDVPLIRLRPEQRNREAHAILTSGLRIPLLFDKPISYFTCRQPTDEEISDIMEFQPIWMTADIPWQPYDPDSWRQEEALRQQIDADYQAPYHQLASFTRLDSTLPTAACLDRLPQVLGDSNNVVCGVHSLTIRSMKTSGKSYLIKPDQLARRWRTSIECARRTLEKTTQRAVRDWSVVQGSCRFRPVQYQLEYPRLKTNVYVDVKFGPCKSAEGNTCVAVYATPVQWARAYPLNKESDVHTSLTQLFRQFGFVSYLTMPSHSLKGNSEKLLTKDKCQFILLSLIILIKH</sequence>
<gene>
    <name evidence="1" type="ORF">CYCCA115_LOCUS24524</name>
</gene>
<accession>A0AAD2GDW8</accession>
<dbReference type="AlphaFoldDB" id="A0AAD2GDW8"/>
<dbReference type="Proteomes" id="UP001295423">
    <property type="component" value="Unassembled WGS sequence"/>
</dbReference>
<protein>
    <submittedName>
        <fullName evidence="1">Uncharacterized protein</fullName>
    </submittedName>
</protein>
<name>A0AAD2GDW8_9STRA</name>
<evidence type="ECO:0000313" key="2">
    <source>
        <dbReference type="Proteomes" id="UP001295423"/>
    </source>
</evidence>
<dbReference type="EMBL" id="CAKOGP040002525">
    <property type="protein sequence ID" value="CAJ1970508.1"/>
    <property type="molecule type" value="Genomic_DNA"/>
</dbReference>
<proteinExistence type="predicted"/>
<evidence type="ECO:0000313" key="1">
    <source>
        <dbReference type="EMBL" id="CAJ1970508.1"/>
    </source>
</evidence>
<comment type="caution">
    <text evidence="1">The sequence shown here is derived from an EMBL/GenBank/DDBJ whole genome shotgun (WGS) entry which is preliminary data.</text>
</comment>